<dbReference type="RefSeq" id="WP_128673305.1">
    <property type="nucleotide sequence ID" value="NZ_RRCO01000001.1"/>
</dbReference>
<dbReference type="Proteomes" id="UP000272490">
    <property type="component" value="Unassembled WGS sequence"/>
</dbReference>
<accession>A0A3P3R0F9</accession>
<organism evidence="1 2">
    <name type="scientific">Lachnoanaerobaculum gingivalis</name>
    <dbReference type="NCBI Taxonomy" id="2490855"/>
    <lineage>
        <taxon>Bacteria</taxon>
        <taxon>Bacillati</taxon>
        <taxon>Bacillota</taxon>
        <taxon>Clostridia</taxon>
        <taxon>Lachnospirales</taxon>
        <taxon>Lachnospiraceae</taxon>
        <taxon>Lachnoanaerobaculum</taxon>
    </lineage>
</organism>
<comment type="caution">
    <text evidence="1">The sequence shown here is derived from an EMBL/GenBank/DDBJ whole genome shotgun (WGS) entry which is preliminary data.</text>
</comment>
<name>A0A3P3R0F9_9FIRM</name>
<sequence>MIDTDQIKDLEKVITYLNENDNPQKGYISILVKDPDALLKALSKVNKMNIKKCFASKRKKTTEYNNNTYTVKDIEALFSDEDYAEIEKKYTLAELKDMYRTIYGRNPISSRQTKNDIVKSIRMYFHQMDRASAFGLND</sequence>
<evidence type="ECO:0000313" key="1">
    <source>
        <dbReference type="EMBL" id="RRJ26946.1"/>
    </source>
</evidence>
<proteinExistence type="predicted"/>
<protein>
    <submittedName>
        <fullName evidence="1">Uncharacterized protein</fullName>
    </submittedName>
</protein>
<gene>
    <name evidence="1" type="ORF">EHV10_02755</name>
</gene>
<dbReference type="OrthoDB" id="10013059at2"/>
<evidence type="ECO:0000313" key="2">
    <source>
        <dbReference type="Proteomes" id="UP000272490"/>
    </source>
</evidence>
<dbReference type="EMBL" id="RRCO01000001">
    <property type="protein sequence ID" value="RRJ26946.1"/>
    <property type="molecule type" value="Genomic_DNA"/>
</dbReference>
<dbReference type="AlphaFoldDB" id="A0A3P3R0F9"/>
<reference evidence="1 2" key="1">
    <citation type="submission" date="2018-11" db="EMBL/GenBank/DDBJ databases">
        <title>Genome sequencing of Lachnoanaerobaculum sp. KCOM 2030 (= ChDC B114).</title>
        <authorList>
            <person name="Kook J.-K."/>
            <person name="Park S.-N."/>
            <person name="Lim Y.K."/>
        </authorList>
    </citation>
    <scope>NUCLEOTIDE SEQUENCE [LARGE SCALE GENOMIC DNA]</scope>
    <source>
        <strain evidence="1 2">KCOM 2030</strain>
    </source>
</reference>
<keyword evidence="2" id="KW-1185">Reference proteome</keyword>